<comment type="caution">
    <text evidence="2">The sequence shown here is derived from an EMBL/GenBank/DDBJ whole genome shotgun (WGS) entry which is preliminary data.</text>
</comment>
<accession>A0AAV7M9G1</accession>
<reference evidence="2" key="1">
    <citation type="journal article" date="2022" name="bioRxiv">
        <title>Sequencing and chromosome-scale assembly of the giantPleurodeles waltlgenome.</title>
        <authorList>
            <person name="Brown T."/>
            <person name="Elewa A."/>
            <person name="Iarovenko S."/>
            <person name="Subramanian E."/>
            <person name="Araus A.J."/>
            <person name="Petzold A."/>
            <person name="Susuki M."/>
            <person name="Suzuki K.-i.T."/>
            <person name="Hayashi T."/>
            <person name="Toyoda A."/>
            <person name="Oliveira C."/>
            <person name="Osipova E."/>
            <person name="Leigh N.D."/>
            <person name="Simon A."/>
            <person name="Yun M.H."/>
        </authorList>
    </citation>
    <scope>NUCLEOTIDE SEQUENCE</scope>
    <source>
        <strain evidence="2">20211129_DDA</strain>
        <tissue evidence="2">Liver</tissue>
    </source>
</reference>
<proteinExistence type="predicted"/>
<dbReference type="EMBL" id="JANPWB010000014">
    <property type="protein sequence ID" value="KAJ1098553.1"/>
    <property type="molecule type" value="Genomic_DNA"/>
</dbReference>
<dbReference type="AlphaFoldDB" id="A0AAV7M9G1"/>
<evidence type="ECO:0000313" key="3">
    <source>
        <dbReference type="Proteomes" id="UP001066276"/>
    </source>
</evidence>
<feature type="region of interest" description="Disordered" evidence="1">
    <location>
        <begin position="1"/>
        <end position="104"/>
    </location>
</feature>
<feature type="compositionally biased region" description="Basic and acidic residues" evidence="1">
    <location>
        <begin position="66"/>
        <end position="79"/>
    </location>
</feature>
<feature type="region of interest" description="Disordered" evidence="1">
    <location>
        <begin position="122"/>
        <end position="149"/>
    </location>
</feature>
<evidence type="ECO:0000313" key="2">
    <source>
        <dbReference type="EMBL" id="KAJ1098553.1"/>
    </source>
</evidence>
<protein>
    <submittedName>
        <fullName evidence="2">Uncharacterized protein</fullName>
    </submittedName>
</protein>
<sequence length="149" mass="16721">MCQDTEVCTAWGTHRRPFPVSTREPADVRGNPSIERGKAERRGTPGREREGAEDEQQEERRRRKRTGPENPKREKRTSADCRGTARSQEPATEEGESGRASDVTLAATEPLMLFSLNTNGEAMTSLRKQKEKRLPGAPKAKTWKNLSSE</sequence>
<gene>
    <name evidence="2" type="ORF">NDU88_003662</name>
</gene>
<organism evidence="2 3">
    <name type="scientific">Pleurodeles waltl</name>
    <name type="common">Iberian ribbed newt</name>
    <dbReference type="NCBI Taxonomy" id="8319"/>
    <lineage>
        <taxon>Eukaryota</taxon>
        <taxon>Metazoa</taxon>
        <taxon>Chordata</taxon>
        <taxon>Craniata</taxon>
        <taxon>Vertebrata</taxon>
        <taxon>Euteleostomi</taxon>
        <taxon>Amphibia</taxon>
        <taxon>Batrachia</taxon>
        <taxon>Caudata</taxon>
        <taxon>Salamandroidea</taxon>
        <taxon>Salamandridae</taxon>
        <taxon>Pleurodelinae</taxon>
        <taxon>Pleurodeles</taxon>
    </lineage>
</organism>
<evidence type="ECO:0000256" key="1">
    <source>
        <dbReference type="SAM" id="MobiDB-lite"/>
    </source>
</evidence>
<keyword evidence="3" id="KW-1185">Reference proteome</keyword>
<feature type="compositionally biased region" description="Basic and acidic residues" evidence="1">
    <location>
        <begin position="35"/>
        <end position="50"/>
    </location>
</feature>
<name>A0AAV7M9G1_PLEWA</name>
<dbReference type="Proteomes" id="UP001066276">
    <property type="component" value="Chromosome 10"/>
</dbReference>